<keyword evidence="7 9" id="KW-0472">Membrane</keyword>
<keyword evidence="3" id="KW-1003">Cell membrane</keyword>
<protein>
    <submittedName>
        <fullName evidence="10">Multidrug efflux pump</fullName>
    </submittedName>
</protein>
<feature type="transmembrane region" description="Helical" evidence="9">
    <location>
        <begin position="1018"/>
        <end position="1043"/>
    </location>
</feature>
<evidence type="ECO:0000256" key="6">
    <source>
        <dbReference type="ARBA" id="ARBA00022989"/>
    </source>
</evidence>
<feature type="transmembrane region" description="Helical" evidence="9">
    <location>
        <begin position="1063"/>
        <end position="1084"/>
    </location>
</feature>
<keyword evidence="6 9" id="KW-1133">Transmembrane helix</keyword>
<evidence type="ECO:0000256" key="5">
    <source>
        <dbReference type="ARBA" id="ARBA00022692"/>
    </source>
</evidence>
<dbReference type="Proteomes" id="UP000236728">
    <property type="component" value="Unassembled WGS sequence"/>
</dbReference>
<sequence length="1146" mass="122023">MKPSRIFILRPIATILLMAAILIIGVVAYTTLPISALPEADYPTIQVLTFYPGASPQVMSSAVTAPLERQFGQVAGLTQMTSTSSDSSSVIVLQFSLDLNIDVAEQEVQAAINSAQGYLPTDLPVPPVYSKSNPADAPILTLALTSNTLPLSKVEDLVDSRLAPKISQLNGVGLVTISGGQKPAVRIQTNPVALASYGVNLEDLRTALASTSVNTAKGSFDGPTQNFQINANDQLITSAGYKDVVVAYKNGAPVMLTDVAKIQDGIENSKLAAWMNQTPAVILNIQRQPGANTIAVVEAVEKLLPKLQEGLPASIKLQVLTDRSNTIRASVSDVEFELILTIGLVILVIFVFLRSVKATLIPAVAVPLSLIGSFSVMHLLGYSLNNLTLMAFTISTGFVVDDAIVMIENISRYLEEGMGPIEAALQGADQIGFTIISLTVSLIAVLIPLLFMGDVVGRLFREFAVTLSVTILISAAVSLTLTPMMSSRLLRHTPEDQQGRFYRWTEDLFKRIIAAYGRSLKWVLQYEAATLLVAAALLALTIFQYVEIPKGFFPTQDTGIIQGITQAPESISFPAMSHKQQQLAEVILKDPAVASLSSFIGADGVNTTLNSGRIQINLKPVAERHLTATEVIDRLQKRADQIPGVHLYLQPIQDLTVDDRVSRTQYQYTLEDADATELDAWTAKMLTELRKLPQITEVATDQQNNGVSIQLNYDRPTASRLKITPDQIDSTLYDAFGQRQISTLYTQSNQYHVILETLPEFQGSPQKLKDIYIQGASSSGSSSSAQSTSGRTSSASNGTVATLTPSSSSGLSSSTPANALTTTTGTTSSVSSNSASLGTASSSSSSLSSSTPTTSLASSNSTQSSSSGQSSNGSSGSGSSGSTPSLATPVPLSAISSFTTTPSPLTISHQGQFPVVTISFNVAPGYSLSQAVDAVEKTKDRLKMPASVDGSLQGTAAAYKTIGGNEAWLILAALVAVYIVLGVLYESFIHPITILSTLPSAGVGALLALRLFHQDLDVIAIIGIILLIGIVKKNGIMIVDFALDAERHRGMNAEDAIFEASLLRFRPILMTTLCALFAGIPLAFGSGIGSELRRPLGIAMVGGLLVSQILTLYTTPVIYVFFDGLARRFFPTPKHTFTQVRPVELP</sequence>
<evidence type="ECO:0000313" key="11">
    <source>
        <dbReference type="Proteomes" id="UP000236728"/>
    </source>
</evidence>
<dbReference type="SUPFAM" id="SSF82866">
    <property type="entry name" value="Multidrug efflux transporter AcrB transmembrane domain"/>
    <property type="match status" value="2"/>
</dbReference>
<organism evidence="10 11">
    <name type="scientific">Bryocella elongata</name>
    <dbReference type="NCBI Taxonomy" id="863522"/>
    <lineage>
        <taxon>Bacteria</taxon>
        <taxon>Pseudomonadati</taxon>
        <taxon>Acidobacteriota</taxon>
        <taxon>Terriglobia</taxon>
        <taxon>Terriglobales</taxon>
        <taxon>Acidobacteriaceae</taxon>
        <taxon>Bryocella</taxon>
    </lineage>
</organism>
<feature type="region of interest" description="Disordered" evidence="8">
    <location>
        <begin position="776"/>
        <end position="886"/>
    </location>
</feature>
<accession>A0A1H5UPR6</accession>
<dbReference type="GO" id="GO:0005886">
    <property type="term" value="C:plasma membrane"/>
    <property type="evidence" value="ECO:0007669"/>
    <property type="project" value="UniProtKB-SubCell"/>
</dbReference>
<evidence type="ECO:0000256" key="2">
    <source>
        <dbReference type="ARBA" id="ARBA00022448"/>
    </source>
</evidence>
<dbReference type="EMBL" id="FNVA01000001">
    <property type="protein sequence ID" value="SEF76418.1"/>
    <property type="molecule type" value="Genomic_DNA"/>
</dbReference>
<reference evidence="10 11" key="1">
    <citation type="submission" date="2016-10" db="EMBL/GenBank/DDBJ databases">
        <authorList>
            <person name="de Groot N.N."/>
        </authorList>
    </citation>
    <scope>NUCLEOTIDE SEQUENCE [LARGE SCALE GENOMIC DNA]</scope>
    <source>
        <strain evidence="10 11">DSM 22489</strain>
    </source>
</reference>
<dbReference type="PANTHER" id="PTHR32063">
    <property type="match status" value="1"/>
</dbReference>
<dbReference type="RefSeq" id="WP_103931927.1">
    <property type="nucleotide sequence ID" value="NZ_FNVA01000001.1"/>
</dbReference>
<keyword evidence="2" id="KW-0813">Transport</keyword>
<feature type="transmembrane region" description="Helical" evidence="9">
    <location>
        <begin position="431"/>
        <end position="451"/>
    </location>
</feature>
<dbReference type="Gene3D" id="3.30.2090.10">
    <property type="entry name" value="Multidrug efflux transporter AcrB TolC docking domain, DN and DC subdomains"/>
    <property type="match status" value="3"/>
</dbReference>
<evidence type="ECO:0000256" key="7">
    <source>
        <dbReference type="ARBA" id="ARBA00023136"/>
    </source>
</evidence>
<dbReference type="Gene3D" id="3.30.70.1430">
    <property type="entry name" value="Multidrug efflux transporter AcrB pore domain"/>
    <property type="match status" value="2"/>
</dbReference>
<feature type="transmembrane region" description="Helical" evidence="9">
    <location>
        <begin position="360"/>
        <end position="381"/>
    </location>
</feature>
<dbReference type="InterPro" id="IPR001036">
    <property type="entry name" value="Acrflvin-R"/>
</dbReference>
<dbReference type="Gene3D" id="1.20.1640.10">
    <property type="entry name" value="Multidrug efflux transporter AcrB transmembrane domain"/>
    <property type="match status" value="3"/>
</dbReference>
<dbReference type="OrthoDB" id="9757876at2"/>
<dbReference type="InterPro" id="IPR027463">
    <property type="entry name" value="AcrB_DN_DC_subdom"/>
</dbReference>
<dbReference type="Gene3D" id="3.30.70.1320">
    <property type="entry name" value="Multidrug efflux transporter AcrB pore domain like"/>
    <property type="match status" value="1"/>
</dbReference>
<feature type="transmembrane region" description="Helical" evidence="9">
    <location>
        <begin position="463"/>
        <end position="482"/>
    </location>
</feature>
<dbReference type="SUPFAM" id="SSF82714">
    <property type="entry name" value="Multidrug efflux transporter AcrB TolC docking domain, DN and DC subdomains"/>
    <property type="match status" value="2"/>
</dbReference>
<feature type="transmembrane region" description="Helical" evidence="9">
    <location>
        <begin position="967"/>
        <end position="985"/>
    </location>
</feature>
<gene>
    <name evidence="10" type="ORF">SAMN05421819_1101</name>
</gene>
<name>A0A1H5UPR6_9BACT</name>
<feature type="transmembrane region" description="Helical" evidence="9">
    <location>
        <begin position="336"/>
        <end position="353"/>
    </location>
</feature>
<keyword evidence="11" id="KW-1185">Reference proteome</keyword>
<dbReference type="FunFam" id="1.20.1640.10:FF:000001">
    <property type="entry name" value="Efflux pump membrane transporter"/>
    <property type="match status" value="1"/>
</dbReference>
<dbReference type="PRINTS" id="PR00702">
    <property type="entry name" value="ACRIFLAVINRP"/>
</dbReference>
<feature type="transmembrane region" description="Helical" evidence="9">
    <location>
        <begin position="12"/>
        <end position="32"/>
    </location>
</feature>
<evidence type="ECO:0000256" key="9">
    <source>
        <dbReference type="SAM" id="Phobius"/>
    </source>
</evidence>
<dbReference type="PANTHER" id="PTHR32063:SF21">
    <property type="entry name" value="MULTIDRUG RESISTANCE PROTEIN MDTB"/>
    <property type="match status" value="1"/>
</dbReference>
<dbReference type="GO" id="GO:0042910">
    <property type="term" value="F:xenobiotic transmembrane transporter activity"/>
    <property type="evidence" value="ECO:0007669"/>
    <property type="project" value="TreeGrafter"/>
</dbReference>
<dbReference type="SUPFAM" id="SSF82693">
    <property type="entry name" value="Multidrug efflux transporter AcrB pore domain, PN1, PN2, PC1 and PC2 subdomains"/>
    <property type="match status" value="3"/>
</dbReference>
<evidence type="ECO:0000256" key="4">
    <source>
        <dbReference type="ARBA" id="ARBA00022519"/>
    </source>
</evidence>
<keyword evidence="5 9" id="KW-0812">Transmembrane</keyword>
<feature type="compositionally biased region" description="Low complexity" evidence="8">
    <location>
        <begin position="776"/>
        <end position="874"/>
    </location>
</feature>
<dbReference type="FunFam" id="3.30.70.1430:FF:000001">
    <property type="entry name" value="Efflux pump membrane transporter"/>
    <property type="match status" value="1"/>
</dbReference>
<proteinExistence type="predicted"/>
<dbReference type="AlphaFoldDB" id="A0A1H5UPR6"/>
<dbReference type="Pfam" id="PF00873">
    <property type="entry name" value="ACR_tran"/>
    <property type="match status" value="2"/>
</dbReference>
<feature type="transmembrane region" description="Helical" evidence="9">
    <location>
        <begin position="1096"/>
        <end position="1122"/>
    </location>
</feature>
<dbReference type="Gene3D" id="3.30.70.1440">
    <property type="entry name" value="Multidrug efflux transporter AcrB pore domain"/>
    <property type="match status" value="2"/>
</dbReference>
<comment type="subcellular location">
    <subcellularLocation>
        <location evidence="1">Cell inner membrane</location>
        <topology evidence="1">Multi-pass membrane protein</topology>
    </subcellularLocation>
</comment>
<evidence type="ECO:0000313" key="10">
    <source>
        <dbReference type="EMBL" id="SEF76418.1"/>
    </source>
</evidence>
<evidence type="ECO:0000256" key="8">
    <source>
        <dbReference type="SAM" id="MobiDB-lite"/>
    </source>
</evidence>
<evidence type="ECO:0000256" key="3">
    <source>
        <dbReference type="ARBA" id="ARBA00022475"/>
    </source>
</evidence>
<keyword evidence="4" id="KW-0997">Cell inner membrane</keyword>
<feature type="transmembrane region" description="Helical" evidence="9">
    <location>
        <begin position="528"/>
        <end position="546"/>
    </location>
</feature>
<evidence type="ECO:0000256" key="1">
    <source>
        <dbReference type="ARBA" id="ARBA00004429"/>
    </source>
</evidence>